<dbReference type="AlphaFoldDB" id="A0A3S0LEI0"/>
<dbReference type="EMBL" id="RXNV01000002">
    <property type="protein sequence ID" value="RTR33513.1"/>
    <property type="molecule type" value="Genomic_DNA"/>
</dbReference>
<gene>
    <name evidence="2" type="ORF">EKG39_07260</name>
</gene>
<sequence length="100" mass="11255">MQPSELLDLIRAAYGLTSDYQVMKKFGFSQAGVSNWRVNRSFPNDAILINMAEALDIHLGVLLLHSAIWRQKDPTAKAALESILNMLPYCKYPEDEEAEA</sequence>
<evidence type="ECO:0000313" key="3">
    <source>
        <dbReference type="Proteomes" id="UP000282060"/>
    </source>
</evidence>
<evidence type="ECO:0000313" key="2">
    <source>
        <dbReference type="EMBL" id="RTR33513.1"/>
    </source>
</evidence>
<dbReference type="GO" id="GO:0003677">
    <property type="term" value="F:DNA binding"/>
    <property type="evidence" value="ECO:0007669"/>
    <property type="project" value="InterPro"/>
</dbReference>
<dbReference type="SUPFAM" id="SSF47413">
    <property type="entry name" value="lambda repressor-like DNA-binding domains"/>
    <property type="match status" value="1"/>
</dbReference>
<dbReference type="InterPro" id="IPR010982">
    <property type="entry name" value="Lambda_DNA-bd_dom_sf"/>
</dbReference>
<reference evidence="2 3" key="1">
    <citation type="submission" date="2018-12" db="EMBL/GenBank/DDBJ databases">
        <authorList>
            <person name="Yu L."/>
        </authorList>
    </citation>
    <scope>NUCLEOTIDE SEQUENCE [LARGE SCALE GENOMIC DNA]</scope>
    <source>
        <strain evidence="2 3">HAW-EB5</strain>
    </source>
</reference>
<accession>A0A3S0LEI0</accession>
<dbReference type="InterPro" id="IPR001387">
    <property type="entry name" value="Cro/C1-type_HTH"/>
</dbReference>
<protein>
    <submittedName>
        <fullName evidence="2">XRE family transcriptional regulator</fullName>
    </submittedName>
</protein>
<dbReference type="Gene3D" id="1.10.260.40">
    <property type="entry name" value="lambda repressor-like DNA-binding domains"/>
    <property type="match status" value="1"/>
</dbReference>
<dbReference type="Proteomes" id="UP000282060">
    <property type="component" value="Unassembled WGS sequence"/>
</dbReference>
<dbReference type="RefSeq" id="WP_126505067.1">
    <property type="nucleotide sequence ID" value="NZ_RXNV01000002.1"/>
</dbReference>
<keyword evidence="3" id="KW-1185">Reference proteome</keyword>
<proteinExistence type="predicted"/>
<comment type="caution">
    <text evidence="2">The sequence shown here is derived from an EMBL/GenBank/DDBJ whole genome shotgun (WGS) entry which is preliminary data.</text>
</comment>
<feature type="domain" description="HTH cro/C1-type" evidence="1">
    <location>
        <begin position="24"/>
        <end position="62"/>
    </location>
</feature>
<name>A0A3S0LEI0_9GAMM</name>
<organism evidence="2 3">
    <name type="scientific">Shewanella atlantica</name>
    <dbReference type="NCBI Taxonomy" id="271099"/>
    <lineage>
        <taxon>Bacteria</taxon>
        <taxon>Pseudomonadati</taxon>
        <taxon>Pseudomonadota</taxon>
        <taxon>Gammaproteobacteria</taxon>
        <taxon>Alteromonadales</taxon>
        <taxon>Shewanellaceae</taxon>
        <taxon>Shewanella</taxon>
    </lineage>
</organism>
<dbReference type="PROSITE" id="PS50943">
    <property type="entry name" value="HTH_CROC1"/>
    <property type="match status" value="1"/>
</dbReference>
<dbReference type="OrthoDB" id="6266131at2"/>
<evidence type="ECO:0000259" key="1">
    <source>
        <dbReference type="PROSITE" id="PS50943"/>
    </source>
</evidence>